<protein>
    <submittedName>
        <fullName evidence="8">Sulfate_transp domain-containing protein</fullName>
    </submittedName>
</protein>
<feature type="transmembrane region" description="Helical" evidence="6">
    <location>
        <begin position="183"/>
        <end position="204"/>
    </location>
</feature>
<comment type="subcellular location">
    <subcellularLocation>
        <location evidence="1">Membrane</location>
        <topology evidence="1">Multi-pass membrane protein</topology>
    </subcellularLocation>
</comment>
<keyword evidence="5 6" id="KW-0472">Membrane</keyword>
<sequence length="391" mass="43791">MITPSEVYEPLHLRVTDVPKLSSALMFGFQQAMLCLSGLLVYPFLVSEAVCAGDATVGLRVQLIAATFVSCGIATVIQTTFGLRLSILHGPAMAFLPPLLAYKSLRSSECLFTENDYVSEAIWHGRLQEISGSLFVACITFILIGGTGLAGVVARLIGPITIVPLMTLLTISIVPTIEIKLSLHWISLVTLLCIIMMAVYFENFRIPIPYYSIKKKQVLTTRVRLFGQFPYLISILLVWFICYIMTITNLEPYGGQARTDKNISMIVLRESPWFQIPYPGYVNISITFLGLHTFFEKHKNNSYFLTLLIEFFAAIINHVAEYVNGVILGATLRQRGLHSHNDDRGKTDENAYALPEWINRIQRAMPILGRLPFLPSDPPTKPLEFTPDQNI</sequence>
<reference evidence="8" key="1">
    <citation type="submission" date="2016-11" db="UniProtKB">
        <authorList>
            <consortium name="WormBaseParasite"/>
        </authorList>
    </citation>
    <scope>IDENTIFICATION</scope>
</reference>
<evidence type="ECO:0000256" key="3">
    <source>
        <dbReference type="ARBA" id="ARBA00022692"/>
    </source>
</evidence>
<evidence type="ECO:0000256" key="4">
    <source>
        <dbReference type="ARBA" id="ARBA00022989"/>
    </source>
</evidence>
<evidence type="ECO:0000256" key="1">
    <source>
        <dbReference type="ARBA" id="ARBA00004141"/>
    </source>
</evidence>
<dbReference type="GO" id="GO:0016020">
    <property type="term" value="C:membrane"/>
    <property type="evidence" value="ECO:0007669"/>
    <property type="project" value="UniProtKB-SubCell"/>
</dbReference>
<keyword evidence="3 6" id="KW-0812">Transmembrane</keyword>
<feature type="transmembrane region" description="Helical" evidence="6">
    <location>
        <begin position="57"/>
        <end position="77"/>
    </location>
</feature>
<keyword evidence="7" id="KW-1185">Reference proteome</keyword>
<evidence type="ECO:0000256" key="2">
    <source>
        <dbReference type="ARBA" id="ARBA00008821"/>
    </source>
</evidence>
<dbReference type="GO" id="GO:0022857">
    <property type="term" value="F:transmembrane transporter activity"/>
    <property type="evidence" value="ECO:0007669"/>
    <property type="project" value="InterPro"/>
</dbReference>
<feature type="transmembrane region" description="Helical" evidence="6">
    <location>
        <begin position="278"/>
        <end position="295"/>
    </location>
</feature>
<feature type="transmembrane region" description="Helical" evidence="6">
    <location>
        <begin position="225"/>
        <end position="246"/>
    </location>
</feature>
<proteinExistence type="inferred from homology"/>
<feature type="transmembrane region" description="Helical" evidence="6">
    <location>
        <begin position="156"/>
        <end position="177"/>
    </location>
</feature>
<evidence type="ECO:0000256" key="5">
    <source>
        <dbReference type="ARBA" id="ARBA00023136"/>
    </source>
</evidence>
<feature type="transmembrane region" description="Helical" evidence="6">
    <location>
        <begin position="302"/>
        <end position="320"/>
    </location>
</feature>
<dbReference type="WBParaSite" id="Hba_20355">
    <property type="protein sequence ID" value="Hba_20355"/>
    <property type="gene ID" value="Hba_20355"/>
</dbReference>
<dbReference type="InterPro" id="IPR006043">
    <property type="entry name" value="NCS2"/>
</dbReference>
<dbReference type="PANTHER" id="PTHR11119">
    <property type="entry name" value="XANTHINE-URACIL / VITAMIN C PERMEASE FAMILY MEMBER"/>
    <property type="match status" value="1"/>
</dbReference>
<feature type="transmembrane region" description="Helical" evidence="6">
    <location>
        <begin position="130"/>
        <end position="149"/>
    </location>
</feature>
<comment type="similarity">
    <text evidence="2">Belongs to the nucleobase:cation symporter-2 (NCS2) (TC 2.A.40) family.</text>
</comment>
<evidence type="ECO:0000256" key="6">
    <source>
        <dbReference type="SAM" id="Phobius"/>
    </source>
</evidence>
<keyword evidence="4 6" id="KW-1133">Transmembrane helix</keyword>
<dbReference type="Proteomes" id="UP000095283">
    <property type="component" value="Unplaced"/>
</dbReference>
<evidence type="ECO:0000313" key="8">
    <source>
        <dbReference type="WBParaSite" id="Hba_20355"/>
    </source>
</evidence>
<dbReference type="Pfam" id="PF00860">
    <property type="entry name" value="Xan_ur_permease"/>
    <property type="match status" value="1"/>
</dbReference>
<evidence type="ECO:0000313" key="7">
    <source>
        <dbReference type="Proteomes" id="UP000095283"/>
    </source>
</evidence>
<name>A0A1I7XRC4_HETBA</name>
<organism evidence="7 8">
    <name type="scientific">Heterorhabditis bacteriophora</name>
    <name type="common">Entomopathogenic nematode worm</name>
    <dbReference type="NCBI Taxonomy" id="37862"/>
    <lineage>
        <taxon>Eukaryota</taxon>
        <taxon>Metazoa</taxon>
        <taxon>Ecdysozoa</taxon>
        <taxon>Nematoda</taxon>
        <taxon>Chromadorea</taxon>
        <taxon>Rhabditida</taxon>
        <taxon>Rhabditina</taxon>
        <taxon>Rhabditomorpha</taxon>
        <taxon>Strongyloidea</taxon>
        <taxon>Heterorhabditidae</taxon>
        <taxon>Heterorhabditis</taxon>
    </lineage>
</organism>
<accession>A0A1I7XRC4</accession>
<feature type="transmembrane region" description="Helical" evidence="6">
    <location>
        <begin position="24"/>
        <end position="45"/>
    </location>
</feature>
<dbReference type="AlphaFoldDB" id="A0A1I7XRC4"/>